<organism evidence="3 4">
    <name type="scientific">Modicella reniformis</name>
    <dbReference type="NCBI Taxonomy" id="1440133"/>
    <lineage>
        <taxon>Eukaryota</taxon>
        <taxon>Fungi</taxon>
        <taxon>Fungi incertae sedis</taxon>
        <taxon>Mucoromycota</taxon>
        <taxon>Mortierellomycotina</taxon>
        <taxon>Mortierellomycetes</taxon>
        <taxon>Mortierellales</taxon>
        <taxon>Mortierellaceae</taxon>
        <taxon>Modicella</taxon>
    </lineage>
</organism>
<comment type="caution">
    <text evidence="3">The sequence shown here is derived from an EMBL/GenBank/DDBJ whole genome shotgun (WGS) entry which is preliminary data.</text>
</comment>
<dbReference type="SUPFAM" id="SSF56399">
    <property type="entry name" value="ADP-ribosylation"/>
    <property type="match status" value="1"/>
</dbReference>
<evidence type="ECO:0000256" key="2">
    <source>
        <dbReference type="SAM" id="Phobius"/>
    </source>
</evidence>
<protein>
    <submittedName>
        <fullName evidence="3">Uncharacterized protein</fullName>
    </submittedName>
</protein>
<dbReference type="PANTHER" id="PTHR34129:SF1">
    <property type="entry name" value="DUF952 DOMAIN-CONTAINING PROTEIN"/>
    <property type="match status" value="1"/>
</dbReference>
<dbReference type="AlphaFoldDB" id="A0A9P6MAI6"/>
<keyword evidence="2" id="KW-0472">Membrane</keyword>
<keyword evidence="4" id="KW-1185">Reference proteome</keyword>
<dbReference type="PANTHER" id="PTHR34129">
    <property type="entry name" value="BLR1139 PROTEIN"/>
    <property type="match status" value="1"/>
</dbReference>
<sequence>MAQSLAPVFAPEFVYKLIAPASNFNRHDLLVPLSDLDKADGFYHLSTEVQVPGTANRFFQGTNELVILKIRFSGIRPQVKWEAAKGEGSTGGVVSTTDPSRIFPHVYGELFQEHIEGTILLLRNGPNEPWDFSNGWQDRLQDYISVFRENLLFPHPATPQKPFLNMLTDIISQLVPSQLIPQAHTQEGLRQLQLTTAGFVVMHALLHLSLFMDGMVRHVFFAIEIGTLLLYTFVPVKHTLRPVALLKHHRLLFLVGMAAMWLTQPLLLSALDNNKNNTTTSLLFGKRDDLAIQVAKTLNQLQIERIVKEGGKVDEEEFREQQDGVIYAMQLATAIKCLAWMSILIAGLMVVEASFVWVKCKQIEKTNELSSAEKEKAEAQRTTGTSNQK</sequence>
<evidence type="ECO:0000313" key="4">
    <source>
        <dbReference type="Proteomes" id="UP000749646"/>
    </source>
</evidence>
<dbReference type="EMBL" id="JAAAHW010003353">
    <property type="protein sequence ID" value="KAF9984792.1"/>
    <property type="molecule type" value="Genomic_DNA"/>
</dbReference>
<feature type="region of interest" description="Disordered" evidence="1">
    <location>
        <begin position="369"/>
        <end position="389"/>
    </location>
</feature>
<gene>
    <name evidence="3" type="ORF">BGZ65_012599</name>
</gene>
<dbReference type="Proteomes" id="UP000749646">
    <property type="component" value="Unassembled WGS sequence"/>
</dbReference>
<dbReference type="OrthoDB" id="3335358at2759"/>
<proteinExistence type="predicted"/>
<feature type="compositionally biased region" description="Polar residues" evidence="1">
    <location>
        <begin position="380"/>
        <end position="389"/>
    </location>
</feature>
<feature type="transmembrane region" description="Helical" evidence="2">
    <location>
        <begin position="251"/>
        <end position="271"/>
    </location>
</feature>
<dbReference type="Gene3D" id="3.20.170.20">
    <property type="entry name" value="Protein of unknown function DUF952"/>
    <property type="match status" value="1"/>
</dbReference>
<keyword evidence="2" id="KW-0812">Transmembrane</keyword>
<feature type="transmembrane region" description="Helical" evidence="2">
    <location>
        <begin position="338"/>
        <end position="358"/>
    </location>
</feature>
<keyword evidence="2" id="KW-1133">Transmembrane helix</keyword>
<name>A0A9P6MAI6_9FUNG</name>
<dbReference type="InterPro" id="IPR009297">
    <property type="entry name" value="DUF952"/>
</dbReference>
<evidence type="ECO:0000256" key="1">
    <source>
        <dbReference type="SAM" id="MobiDB-lite"/>
    </source>
</evidence>
<feature type="transmembrane region" description="Helical" evidence="2">
    <location>
        <begin position="218"/>
        <end position="239"/>
    </location>
</feature>
<reference evidence="3" key="1">
    <citation type="journal article" date="2020" name="Fungal Divers.">
        <title>Resolving the Mortierellaceae phylogeny through synthesis of multi-gene phylogenetics and phylogenomics.</title>
        <authorList>
            <person name="Vandepol N."/>
            <person name="Liber J."/>
            <person name="Desiro A."/>
            <person name="Na H."/>
            <person name="Kennedy M."/>
            <person name="Barry K."/>
            <person name="Grigoriev I.V."/>
            <person name="Miller A.N."/>
            <person name="O'Donnell K."/>
            <person name="Stajich J.E."/>
            <person name="Bonito G."/>
        </authorList>
    </citation>
    <scope>NUCLEOTIDE SEQUENCE</scope>
    <source>
        <strain evidence="3">MES-2147</strain>
    </source>
</reference>
<evidence type="ECO:0000313" key="3">
    <source>
        <dbReference type="EMBL" id="KAF9984792.1"/>
    </source>
</evidence>
<accession>A0A9P6MAI6</accession>
<feature type="compositionally biased region" description="Basic and acidic residues" evidence="1">
    <location>
        <begin position="369"/>
        <end position="379"/>
    </location>
</feature>
<dbReference type="Pfam" id="PF06108">
    <property type="entry name" value="DUF952"/>
    <property type="match status" value="1"/>
</dbReference>